<feature type="domain" description="DNA mismatch repair protein MutS core" evidence="12">
    <location>
        <begin position="534"/>
        <end position="634"/>
    </location>
</feature>
<evidence type="ECO:0000259" key="11">
    <source>
        <dbReference type="Pfam" id="PF05188"/>
    </source>
</evidence>
<dbReference type="InterPro" id="IPR007696">
    <property type="entry name" value="DNA_mismatch_repair_MutS_core"/>
</dbReference>
<protein>
    <submittedName>
        <fullName evidence="13">DNA mismatch repair protein MSH2</fullName>
    </submittedName>
</protein>
<keyword evidence="4" id="KW-0227">DNA damage</keyword>
<comment type="subcellular location">
    <subcellularLocation>
        <location evidence="1">Nucleus</location>
    </subcellularLocation>
</comment>
<dbReference type="InterPro" id="IPR016151">
    <property type="entry name" value="DNA_mismatch_repair_MutS_N"/>
</dbReference>
<dbReference type="FunFam" id="3.30.420.110:FF:000002">
    <property type="entry name" value="DNA mismatch repair protein"/>
    <property type="match status" value="1"/>
</dbReference>
<dbReference type="Gene3D" id="3.40.1170.10">
    <property type="entry name" value="DNA repair protein MutS, domain I"/>
    <property type="match status" value="1"/>
</dbReference>
<gene>
    <name evidence="13" type="primary">MUS1</name>
    <name evidence="13" type="ORF">KSP39_PZI002352</name>
</gene>
<evidence type="ECO:0000256" key="1">
    <source>
        <dbReference type="ARBA" id="ARBA00004123"/>
    </source>
</evidence>
<dbReference type="PANTHER" id="PTHR11361">
    <property type="entry name" value="DNA MISMATCH REPAIR PROTEIN MUTS FAMILY MEMBER"/>
    <property type="match status" value="1"/>
</dbReference>
<evidence type="ECO:0000313" key="13">
    <source>
        <dbReference type="EMBL" id="KAK8954987.1"/>
    </source>
</evidence>
<dbReference type="InterPro" id="IPR007695">
    <property type="entry name" value="DNA_mismatch_repair_MutS-lik_N"/>
</dbReference>
<dbReference type="InterPro" id="IPR036187">
    <property type="entry name" value="DNA_mismatch_repair_MutS_sf"/>
</dbReference>
<dbReference type="GO" id="GO:0005524">
    <property type="term" value="F:ATP binding"/>
    <property type="evidence" value="ECO:0007669"/>
    <property type="project" value="UniProtKB-KW"/>
</dbReference>
<evidence type="ECO:0000256" key="7">
    <source>
        <dbReference type="ARBA" id="ARBA00023204"/>
    </source>
</evidence>
<feature type="domain" description="DNA mismatch repair protein MutS connector" evidence="11">
    <location>
        <begin position="387"/>
        <end position="517"/>
    </location>
</feature>
<evidence type="ECO:0000256" key="5">
    <source>
        <dbReference type="ARBA" id="ARBA00022840"/>
    </source>
</evidence>
<dbReference type="Gene3D" id="1.10.1420.10">
    <property type="match status" value="1"/>
</dbReference>
<name>A0AAP0C1I6_9ASPA</name>
<comment type="caution">
    <text evidence="13">The sequence shown here is derived from an EMBL/GenBank/DDBJ whole genome shotgun (WGS) entry which is preliminary data.</text>
</comment>
<organism evidence="13 14">
    <name type="scientific">Platanthera zijinensis</name>
    <dbReference type="NCBI Taxonomy" id="2320716"/>
    <lineage>
        <taxon>Eukaryota</taxon>
        <taxon>Viridiplantae</taxon>
        <taxon>Streptophyta</taxon>
        <taxon>Embryophyta</taxon>
        <taxon>Tracheophyta</taxon>
        <taxon>Spermatophyta</taxon>
        <taxon>Magnoliopsida</taxon>
        <taxon>Liliopsida</taxon>
        <taxon>Asparagales</taxon>
        <taxon>Orchidaceae</taxon>
        <taxon>Orchidoideae</taxon>
        <taxon>Orchideae</taxon>
        <taxon>Orchidinae</taxon>
        <taxon>Platanthera</taxon>
    </lineage>
</organism>
<dbReference type="GO" id="GO:0006312">
    <property type="term" value="P:mitotic recombination"/>
    <property type="evidence" value="ECO:0007669"/>
    <property type="project" value="TreeGrafter"/>
</dbReference>
<evidence type="ECO:0000259" key="12">
    <source>
        <dbReference type="Pfam" id="PF05192"/>
    </source>
</evidence>
<dbReference type="InterPro" id="IPR036678">
    <property type="entry name" value="MutS_con_dom_sf"/>
</dbReference>
<feature type="domain" description="DNA mismatch repair protein MutS-like N-terminal" evidence="10">
    <location>
        <begin position="279"/>
        <end position="362"/>
    </location>
</feature>
<proteinExistence type="inferred from homology"/>
<dbReference type="GO" id="GO:0032301">
    <property type="term" value="C:MutSalpha complex"/>
    <property type="evidence" value="ECO:0007669"/>
    <property type="project" value="TreeGrafter"/>
</dbReference>
<feature type="region of interest" description="Disordered" evidence="9">
    <location>
        <begin position="39"/>
        <end position="76"/>
    </location>
</feature>
<evidence type="ECO:0000256" key="8">
    <source>
        <dbReference type="ARBA" id="ARBA00023242"/>
    </source>
</evidence>
<dbReference type="EMBL" id="JBBWWQ010000002">
    <property type="protein sequence ID" value="KAK8954987.1"/>
    <property type="molecule type" value="Genomic_DNA"/>
</dbReference>
<dbReference type="SUPFAM" id="SSF53150">
    <property type="entry name" value="DNA repair protein MutS, domain II"/>
    <property type="match status" value="1"/>
</dbReference>
<keyword evidence="6" id="KW-0238">DNA-binding</keyword>
<dbReference type="Proteomes" id="UP001418222">
    <property type="component" value="Unassembled WGS sequence"/>
</dbReference>
<dbReference type="Gene3D" id="3.30.420.110">
    <property type="entry name" value="MutS, connector domain"/>
    <property type="match status" value="1"/>
</dbReference>
<dbReference type="GO" id="GO:0030983">
    <property type="term" value="F:mismatched DNA binding"/>
    <property type="evidence" value="ECO:0007669"/>
    <property type="project" value="InterPro"/>
</dbReference>
<comment type="similarity">
    <text evidence="2">Belongs to the DNA mismatch repair MutS family.</text>
</comment>
<keyword evidence="7" id="KW-0234">DNA repair</keyword>
<feature type="compositionally biased region" description="Polar residues" evidence="9">
    <location>
        <begin position="41"/>
        <end position="51"/>
    </location>
</feature>
<keyword evidence="14" id="KW-1185">Reference proteome</keyword>
<evidence type="ECO:0000256" key="6">
    <source>
        <dbReference type="ARBA" id="ARBA00023125"/>
    </source>
</evidence>
<dbReference type="PANTHER" id="PTHR11361:SF35">
    <property type="entry name" value="DNA MISMATCH REPAIR PROTEIN MSH2"/>
    <property type="match status" value="1"/>
</dbReference>
<reference evidence="13 14" key="1">
    <citation type="journal article" date="2022" name="Nat. Plants">
        <title>Genomes of leafy and leafless Platanthera orchids illuminate the evolution of mycoheterotrophy.</title>
        <authorList>
            <person name="Li M.H."/>
            <person name="Liu K.W."/>
            <person name="Li Z."/>
            <person name="Lu H.C."/>
            <person name="Ye Q.L."/>
            <person name="Zhang D."/>
            <person name="Wang J.Y."/>
            <person name="Li Y.F."/>
            <person name="Zhong Z.M."/>
            <person name="Liu X."/>
            <person name="Yu X."/>
            <person name="Liu D.K."/>
            <person name="Tu X.D."/>
            <person name="Liu B."/>
            <person name="Hao Y."/>
            <person name="Liao X.Y."/>
            <person name="Jiang Y.T."/>
            <person name="Sun W.H."/>
            <person name="Chen J."/>
            <person name="Chen Y.Q."/>
            <person name="Ai Y."/>
            <person name="Zhai J.W."/>
            <person name="Wu S.S."/>
            <person name="Zhou Z."/>
            <person name="Hsiao Y.Y."/>
            <person name="Wu W.L."/>
            <person name="Chen Y.Y."/>
            <person name="Lin Y.F."/>
            <person name="Hsu J.L."/>
            <person name="Li C.Y."/>
            <person name="Wang Z.W."/>
            <person name="Zhao X."/>
            <person name="Zhong W.Y."/>
            <person name="Ma X.K."/>
            <person name="Ma L."/>
            <person name="Huang J."/>
            <person name="Chen G.Z."/>
            <person name="Huang M.Z."/>
            <person name="Huang L."/>
            <person name="Peng D.H."/>
            <person name="Luo Y.B."/>
            <person name="Zou S.Q."/>
            <person name="Chen S.P."/>
            <person name="Lan S."/>
            <person name="Tsai W.C."/>
            <person name="Van de Peer Y."/>
            <person name="Liu Z.J."/>
        </authorList>
    </citation>
    <scope>NUCLEOTIDE SEQUENCE [LARGE SCALE GENOMIC DNA]</scope>
    <source>
        <strain evidence="13">Lor287</strain>
    </source>
</reference>
<evidence type="ECO:0000313" key="14">
    <source>
        <dbReference type="Proteomes" id="UP001418222"/>
    </source>
</evidence>
<evidence type="ECO:0000256" key="9">
    <source>
        <dbReference type="SAM" id="MobiDB-lite"/>
    </source>
</evidence>
<dbReference type="GO" id="GO:0140664">
    <property type="term" value="F:ATP-dependent DNA damage sensor activity"/>
    <property type="evidence" value="ECO:0007669"/>
    <property type="project" value="InterPro"/>
</dbReference>
<dbReference type="AlphaFoldDB" id="A0AAP0C1I6"/>
<dbReference type="Pfam" id="PF05188">
    <property type="entry name" value="MutS_II"/>
    <property type="match status" value="1"/>
</dbReference>
<sequence>MDATEERWARIFSMLTKNNAQVARNGALIEALEAKLPLPSAGNSSHSSGTHPPTAGGSPSIPLPHPQPAATPLISLPPRATTNAIPLIGVPTQQISPLLMPVITPLTPTPLATTIMPASVPLTKTLPAPAQPPLPVTLPPPLSVVVPPAVFRPTAVPRCLTAASPDPFLPSALLKLPPTASPTLPDPVPSGHIFWMMPPQLLVEAPTTGTRYRELFWCEVKMPDDSISHATLSPQLLAEAPASASASHYQELFWREVKMPDDSISHATFELEDQLVLEGDYYTVHGENASFIAKTYYRTTTALRQLGNATDGIPSVSVNRNMFENIARDVLLHRTDHTVEVYEGSGSNWRLTKAGTPGNIGAFEDVLFANNDMQDAPVTIALFPSLRENQCIVGLSYVDMTNQRLGLAEFLDDSQFTNVESVLVALGCKECLLPVESGKSIEFKNLHGALDRCGVLLTERKKTEFKSRDLVQDLGRIIKGSIETVRELLSEFQHALSALGALVSYTDLLADDYNYGNYTIQKYSLNRYMRLDSSAIRALNILESKTDANKNFSLLGLMNRTCTAGMGKRLLNKWLKQPLLDVDEINCRLDLVQAFVDDVELRKTVRQQLKKIPDIERLTHNLRKRAANLSPVIKLYQASLLFLFHELP</sequence>
<dbReference type="GO" id="GO:0006298">
    <property type="term" value="P:mismatch repair"/>
    <property type="evidence" value="ECO:0007669"/>
    <property type="project" value="InterPro"/>
</dbReference>
<evidence type="ECO:0000259" key="10">
    <source>
        <dbReference type="Pfam" id="PF01624"/>
    </source>
</evidence>
<keyword evidence="5" id="KW-0067">ATP-binding</keyword>
<accession>A0AAP0C1I6</accession>
<dbReference type="InterPro" id="IPR045076">
    <property type="entry name" value="MutS"/>
</dbReference>
<evidence type="ECO:0000256" key="3">
    <source>
        <dbReference type="ARBA" id="ARBA00022741"/>
    </source>
</evidence>
<dbReference type="Pfam" id="PF01624">
    <property type="entry name" value="MutS_I"/>
    <property type="match status" value="1"/>
</dbReference>
<dbReference type="Pfam" id="PF05192">
    <property type="entry name" value="MutS_III"/>
    <property type="match status" value="1"/>
</dbReference>
<evidence type="ECO:0000256" key="4">
    <source>
        <dbReference type="ARBA" id="ARBA00022763"/>
    </source>
</evidence>
<dbReference type="SUPFAM" id="SSF48334">
    <property type="entry name" value="DNA repair protein MutS, domain III"/>
    <property type="match status" value="1"/>
</dbReference>
<keyword evidence="3" id="KW-0547">Nucleotide-binding</keyword>
<keyword evidence="8" id="KW-0539">Nucleus</keyword>
<evidence type="ECO:0000256" key="2">
    <source>
        <dbReference type="ARBA" id="ARBA00006271"/>
    </source>
</evidence>
<dbReference type="InterPro" id="IPR007860">
    <property type="entry name" value="DNA_mmatch_repair_MutS_con_dom"/>
</dbReference>